<gene>
    <name evidence="1" type="ORF">ACFQ3L_04950</name>
</gene>
<keyword evidence="2" id="KW-1185">Reference proteome</keyword>
<dbReference type="RefSeq" id="WP_125584934.1">
    <property type="nucleotide sequence ID" value="NZ_JBHTMO010000013.1"/>
</dbReference>
<name>A0ABW4B9Q0_9LACO</name>
<dbReference type="Proteomes" id="UP001597249">
    <property type="component" value="Unassembled WGS sequence"/>
</dbReference>
<evidence type="ECO:0000313" key="2">
    <source>
        <dbReference type="Proteomes" id="UP001597249"/>
    </source>
</evidence>
<accession>A0ABW4B9Q0</accession>
<comment type="caution">
    <text evidence="1">The sequence shown here is derived from an EMBL/GenBank/DDBJ whole genome shotgun (WGS) entry which is preliminary data.</text>
</comment>
<dbReference type="EMBL" id="JBHTMO010000013">
    <property type="protein sequence ID" value="MFD1392940.1"/>
    <property type="molecule type" value="Genomic_DNA"/>
</dbReference>
<organism evidence="1 2">
    <name type="scientific">Lacticaseibacillus jixianensis</name>
    <dbReference type="NCBI Taxonomy" id="2486012"/>
    <lineage>
        <taxon>Bacteria</taxon>
        <taxon>Bacillati</taxon>
        <taxon>Bacillota</taxon>
        <taxon>Bacilli</taxon>
        <taxon>Lactobacillales</taxon>
        <taxon>Lactobacillaceae</taxon>
        <taxon>Lacticaseibacillus</taxon>
    </lineage>
</organism>
<evidence type="ECO:0000313" key="1">
    <source>
        <dbReference type="EMBL" id="MFD1392940.1"/>
    </source>
</evidence>
<protein>
    <submittedName>
        <fullName evidence="1">Uncharacterized protein</fullName>
    </submittedName>
</protein>
<reference evidence="2" key="1">
    <citation type="journal article" date="2019" name="Int. J. Syst. Evol. Microbiol.">
        <title>The Global Catalogue of Microorganisms (GCM) 10K type strain sequencing project: providing services to taxonomists for standard genome sequencing and annotation.</title>
        <authorList>
            <consortium name="The Broad Institute Genomics Platform"/>
            <consortium name="The Broad Institute Genome Sequencing Center for Infectious Disease"/>
            <person name="Wu L."/>
            <person name="Ma J."/>
        </authorList>
    </citation>
    <scope>NUCLEOTIDE SEQUENCE [LARGE SCALE GENOMIC DNA]</scope>
    <source>
        <strain evidence="2">CCM 8911</strain>
    </source>
</reference>
<sequence length="115" mass="13523">MLDVKNSIDNLEWTTTHHLAHIQNQHPFMRRWAVQFELAYTDFRVIQLALQLDGQYPELLADFSKTYEDIHNFEFAFAGDGLDGFNQQFGDQINVYASQVDHFEDLIDQLRDLES</sequence>
<proteinExistence type="predicted"/>